<keyword evidence="2" id="KW-1185">Reference proteome</keyword>
<evidence type="ECO:0000313" key="2">
    <source>
        <dbReference type="Proteomes" id="UP000628854"/>
    </source>
</evidence>
<accession>A0ABQ1JBW4</accession>
<proteinExistence type="predicted"/>
<organism evidence="1 2">
    <name type="scientific">Henriciella pelagia</name>
    <dbReference type="NCBI Taxonomy" id="1977912"/>
    <lineage>
        <taxon>Bacteria</taxon>
        <taxon>Pseudomonadati</taxon>
        <taxon>Pseudomonadota</taxon>
        <taxon>Alphaproteobacteria</taxon>
        <taxon>Hyphomonadales</taxon>
        <taxon>Hyphomonadaceae</taxon>
        <taxon>Henriciella</taxon>
    </lineage>
</organism>
<evidence type="ECO:0000313" key="1">
    <source>
        <dbReference type="EMBL" id="GGB62874.1"/>
    </source>
</evidence>
<sequence length="103" mass="10962">MNSAMPRPPVLSATDPVPLDEGIARLESGKADASIRIDFGAGIVGEVTDDSGLDGLLQRARGVRLIQMIARGEDIESAAHLRSSKPVVHPLVKEILDALRQPD</sequence>
<reference evidence="2" key="1">
    <citation type="journal article" date="2019" name="Int. J. Syst. Evol. Microbiol.">
        <title>The Global Catalogue of Microorganisms (GCM) 10K type strain sequencing project: providing services to taxonomists for standard genome sequencing and annotation.</title>
        <authorList>
            <consortium name="The Broad Institute Genomics Platform"/>
            <consortium name="The Broad Institute Genome Sequencing Center for Infectious Disease"/>
            <person name="Wu L."/>
            <person name="Ma J."/>
        </authorList>
    </citation>
    <scope>NUCLEOTIDE SEQUENCE [LARGE SCALE GENOMIC DNA]</scope>
    <source>
        <strain evidence="2">CGMCC 1.15928</strain>
    </source>
</reference>
<dbReference type="EMBL" id="BMKF01000001">
    <property type="protein sequence ID" value="GGB62874.1"/>
    <property type="molecule type" value="Genomic_DNA"/>
</dbReference>
<name>A0ABQ1JBW4_9PROT</name>
<dbReference type="Proteomes" id="UP000628854">
    <property type="component" value="Unassembled WGS sequence"/>
</dbReference>
<comment type="caution">
    <text evidence="1">The sequence shown here is derived from an EMBL/GenBank/DDBJ whole genome shotgun (WGS) entry which is preliminary data.</text>
</comment>
<gene>
    <name evidence="1" type="ORF">GCM10011503_09420</name>
</gene>
<protein>
    <submittedName>
        <fullName evidence="1">Uncharacterized protein</fullName>
    </submittedName>
</protein>